<gene>
    <name evidence="3" type="ORF">ZHAS_00015880</name>
</gene>
<dbReference type="Pfam" id="PF01607">
    <property type="entry name" value="CBM_14"/>
    <property type="match status" value="1"/>
</dbReference>
<evidence type="ECO:0000313" key="5">
    <source>
        <dbReference type="Proteomes" id="UP000030765"/>
    </source>
</evidence>
<dbReference type="AlphaFoldDB" id="A0A084WC91"/>
<dbReference type="PROSITE" id="PS50940">
    <property type="entry name" value="CHIT_BIND_II"/>
    <property type="match status" value="2"/>
</dbReference>
<proteinExistence type="predicted"/>
<dbReference type="GO" id="GO:0005576">
    <property type="term" value="C:extracellular region"/>
    <property type="evidence" value="ECO:0007669"/>
    <property type="project" value="InterPro"/>
</dbReference>
<dbReference type="SUPFAM" id="SSF57625">
    <property type="entry name" value="Invertebrate chitin-binding proteins"/>
    <property type="match status" value="1"/>
</dbReference>
<dbReference type="EMBL" id="ATLV01022606">
    <property type="status" value="NOT_ANNOTATED_CDS"/>
    <property type="molecule type" value="Genomic_DNA"/>
</dbReference>
<dbReference type="Proteomes" id="UP000030765">
    <property type="component" value="Unassembled WGS sequence"/>
</dbReference>
<reference evidence="4" key="2">
    <citation type="submission" date="2020-05" db="UniProtKB">
        <authorList>
            <consortium name="EnsemblMetazoa"/>
        </authorList>
    </citation>
    <scope>IDENTIFICATION</scope>
</reference>
<dbReference type="STRING" id="74873.A0A084WC91"/>
<dbReference type="InterPro" id="IPR002557">
    <property type="entry name" value="Chitin-bd_dom"/>
</dbReference>
<dbReference type="VEuPathDB" id="VectorBase:ASIC015880"/>
<name>A0A084WC91_ANOSI</name>
<evidence type="ECO:0000259" key="2">
    <source>
        <dbReference type="PROSITE" id="PS50940"/>
    </source>
</evidence>
<dbReference type="EnsemblMetazoa" id="ASIC015880-RA">
    <property type="protein sequence ID" value="ASIC015880-PA"/>
    <property type="gene ID" value="ASIC015880"/>
</dbReference>
<dbReference type="InterPro" id="IPR036508">
    <property type="entry name" value="Chitin-bd_dom_sf"/>
</dbReference>
<dbReference type="Gene3D" id="2.170.140.10">
    <property type="entry name" value="Chitin binding domain"/>
    <property type="match status" value="1"/>
</dbReference>
<evidence type="ECO:0000256" key="1">
    <source>
        <dbReference type="SAM" id="MobiDB-lite"/>
    </source>
</evidence>
<dbReference type="EMBL" id="KE525334">
    <property type="protein sequence ID" value="KFB47835.1"/>
    <property type="molecule type" value="Genomic_DNA"/>
</dbReference>
<reference evidence="3 5" key="1">
    <citation type="journal article" date="2014" name="BMC Genomics">
        <title>Genome sequence of Anopheles sinensis provides insight into genetics basis of mosquito competence for malaria parasites.</title>
        <authorList>
            <person name="Zhou D."/>
            <person name="Zhang D."/>
            <person name="Ding G."/>
            <person name="Shi L."/>
            <person name="Hou Q."/>
            <person name="Ye Y."/>
            <person name="Xu Y."/>
            <person name="Zhou H."/>
            <person name="Xiong C."/>
            <person name="Li S."/>
            <person name="Yu J."/>
            <person name="Hong S."/>
            <person name="Yu X."/>
            <person name="Zou P."/>
            <person name="Chen C."/>
            <person name="Chang X."/>
            <person name="Wang W."/>
            <person name="Lv Y."/>
            <person name="Sun Y."/>
            <person name="Ma L."/>
            <person name="Shen B."/>
            <person name="Zhu C."/>
        </authorList>
    </citation>
    <scope>NUCLEOTIDE SEQUENCE [LARGE SCALE GENOMIC DNA]</scope>
</reference>
<dbReference type="SMART" id="SM00494">
    <property type="entry name" value="ChtBD2"/>
    <property type="match status" value="4"/>
</dbReference>
<accession>A0A084WC91</accession>
<evidence type="ECO:0000313" key="4">
    <source>
        <dbReference type="EnsemblMetazoa" id="ASIC015880-PA"/>
    </source>
</evidence>
<dbReference type="EMBL" id="ATLV01022605">
    <property type="status" value="NOT_ANNOTATED_CDS"/>
    <property type="molecule type" value="Genomic_DNA"/>
</dbReference>
<evidence type="ECO:0000313" key="3">
    <source>
        <dbReference type="EMBL" id="KFB47835.1"/>
    </source>
</evidence>
<feature type="domain" description="Chitin-binding type-2" evidence="2">
    <location>
        <begin position="394"/>
        <end position="448"/>
    </location>
</feature>
<feature type="compositionally biased region" description="Low complexity" evidence="1">
    <location>
        <begin position="573"/>
        <end position="594"/>
    </location>
</feature>
<protein>
    <recommendedName>
        <fullName evidence="2">Chitin-binding type-2 domain-containing protein</fullName>
    </recommendedName>
</protein>
<feature type="domain" description="Chitin-binding type-2" evidence="2">
    <location>
        <begin position="123"/>
        <end position="181"/>
    </location>
</feature>
<dbReference type="GO" id="GO:0008061">
    <property type="term" value="F:chitin binding"/>
    <property type="evidence" value="ECO:0007669"/>
    <property type="project" value="InterPro"/>
</dbReference>
<sequence>MFKCKNNEIFDVNTKTCEFQCPGVGRFPYPDDDGQYYDCVETSTSKAFTGLGPVKSKRAILGQCVAGDRQRCKDCFTVDICSYDNVLLAQYRCMDVNPLKPYCVDGECSSVPPDQAVNCVGQNDLCPAEQGYYPDPTNCTRYLYCGKENEGYPQNCLVSNNVYQQANTSCILKRRSSDCFQVDCKAAKNMEKWFVYTPSPQLYFFCSTNGPLMFKCKKNEVFDVNKKTCEFECPGVGRFPYPEDDRQYYDCVETSTSKVVLIAYGQEIYPESLESSAEESFGVSEDNFLQNGEPASSFWQAPMKNEQLSPAFTDKSLTGNCTGTSAIACTGCRRVRVCIPGIRDPSMLPEVNCPPSTYCHTLAFDMGGACLATIDPQFPECTADNGNSGQGTGNDLCTGLGVFPDPSDCHRFNLCTSIGGFARKYKCPSNYVYNSQKKSCSKNTRCRKIQCRPNVGSSFVGYPQDPKYYAYCNYERSGAQRVLKSIVMYRCSAGSEFNDLANGCVFKCPREGFFHKPGFPSRFYWCRKVRGNLFGYEQVCPWPGSTFNHKLGICIPPPLTTTMTPITPITTASTAATDSSSTSVTTQPAPTTTPLADSPLVLPPWPQYSSLPVSSLI</sequence>
<keyword evidence="5" id="KW-1185">Reference proteome</keyword>
<dbReference type="OrthoDB" id="6597859at2759"/>
<dbReference type="EMBL" id="ATLV01022607">
    <property type="status" value="NOT_ANNOTATED_CDS"/>
    <property type="molecule type" value="Genomic_DNA"/>
</dbReference>
<organism evidence="3">
    <name type="scientific">Anopheles sinensis</name>
    <name type="common">Mosquito</name>
    <dbReference type="NCBI Taxonomy" id="74873"/>
    <lineage>
        <taxon>Eukaryota</taxon>
        <taxon>Metazoa</taxon>
        <taxon>Ecdysozoa</taxon>
        <taxon>Arthropoda</taxon>
        <taxon>Hexapoda</taxon>
        <taxon>Insecta</taxon>
        <taxon>Pterygota</taxon>
        <taxon>Neoptera</taxon>
        <taxon>Endopterygota</taxon>
        <taxon>Diptera</taxon>
        <taxon>Nematocera</taxon>
        <taxon>Culicoidea</taxon>
        <taxon>Culicidae</taxon>
        <taxon>Anophelinae</taxon>
        <taxon>Anopheles</taxon>
    </lineage>
</organism>
<dbReference type="OMA" id="YYDCVET"/>
<feature type="region of interest" description="Disordered" evidence="1">
    <location>
        <begin position="573"/>
        <end position="598"/>
    </location>
</feature>